<dbReference type="PANTHER" id="PTHR30614:SF0">
    <property type="entry name" value="L-CYSTINE TRANSPORT SYSTEM PERMEASE PROTEIN TCYL"/>
    <property type="match status" value="1"/>
</dbReference>
<feature type="transmembrane region" description="Helical" evidence="8">
    <location>
        <begin position="191"/>
        <end position="209"/>
    </location>
</feature>
<reference evidence="10 11" key="1">
    <citation type="submission" date="2019-03" db="EMBL/GenBank/DDBJ databases">
        <title>Complete Genome Sequence of Leuconostoc kimchii strain NKJ218 Isolated from Homemade Kimchi.</title>
        <authorList>
            <person name="Jung J.Y."/>
            <person name="Jin H.M."/>
            <person name="Jung J.-W."/>
            <person name="Lee S.-Y."/>
            <person name="Ryu B.-G."/>
            <person name="Han S.-S."/>
            <person name="Kang H.K."/>
            <person name="Choi H.W."/>
            <person name="Chung E.J."/>
            <person name="Choi K.-M."/>
        </authorList>
    </citation>
    <scope>NUCLEOTIDE SEQUENCE [LARGE SCALE GENOMIC DNA]</scope>
    <source>
        <strain evidence="10 11">NKJ218</strain>
    </source>
</reference>
<evidence type="ECO:0000256" key="8">
    <source>
        <dbReference type="RuleBase" id="RU363032"/>
    </source>
</evidence>
<feature type="transmembrane region" description="Helical" evidence="8">
    <location>
        <begin position="88"/>
        <end position="107"/>
    </location>
</feature>
<dbReference type="EMBL" id="CP037939">
    <property type="protein sequence ID" value="QBR47300.1"/>
    <property type="molecule type" value="Genomic_DNA"/>
</dbReference>
<dbReference type="Pfam" id="PF00528">
    <property type="entry name" value="BPD_transp_1"/>
    <property type="match status" value="1"/>
</dbReference>
<dbReference type="PANTHER" id="PTHR30614">
    <property type="entry name" value="MEMBRANE COMPONENT OF AMINO ACID ABC TRANSPORTER"/>
    <property type="match status" value="1"/>
</dbReference>
<keyword evidence="6 8" id="KW-1133">Transmembrane helix</keyword>
<dbReference type="Proteomes" id="UP000295756">
    <property type="component" value="Chromosome"/>
</dbReference>
<dbReference type="SUPFAM" id="SSF161098">
    <property type="entry name" value="MetI-like"/>
    <property type="match status" value="1"/>
</dbReference>
<evidence type="ECO:0000313" key="11">
    <source>
        <dbReference type="Proteomes" id="UP000295756"/>
    </source>
</evidence>
<organism evidence="10 11">
    <name type="scientific">Leuconostoc kimchii</name>
    <dbReference type="NCBI Taxonomy" id="136609"/>
    <lineage>
        <taxon>Bacteria</taxon>
        <taxon>Bacillati</taxon>
        <taxon>Bacillota</taxon>
        <taxon>Bacilli</taxon>
        <taxon>Lactobacillales</taxon>
        <taxon>Lactobacillaceae</taxon>
        <taxon>Leuconostoc</taxon>
    </lineage>
</organism>
<evidence type="ECO:0000256" key="4">
    <source>
        <dbReference type="ARBA" id="ARBA00022692"/>
    </source>
</evidence>
<dbReference type="NCBIfam" id="TIGR01726">
    <property type="entry name" value="HEQRo_perm_3TM"/>
    <property type="match status" value="1"/>
</dbReference>
<keyword evidence="3" id="KW-1003">Cell membrane</keyword>
<comment type="similarity">
    <text evidence="8">Belongs to the binding-protein-dependent transport system permease family.</text>
</comment>
<sequence>MTFDWHYFFHVFPLLIKALPLTLYLAVGIVIVSLIVGGVISYLGLQSFKPLRWFASVYVSGFRAVPAVVQIFLAYYGLPELIPALKTVSPQTIIIFALGFKYAAYMAETFRSAIHSVDYGQQEAAKALHIKQSQYVLRVLWPQAAVNALPTVGNYIIGILKETSLVFVIGVSEMFGEGKLLAGASFKYLEVYVAVGLIYWALVVAYSSLQRAVEWRFKRFEV</sequence>
<feature type="transmembrane region" description="Helical" evidence="8">
    <location>
        <begin position="57"/>
        <end position="76"/>
    </location>
</feature>
<dbReference type="InterPro" id="IPR035906">
    <property type="entry name" value="MetI-like_sf"/>
</dbReference>
<dbReference type="InterPro" id="IPR010065">
    <property type="entry name" value="AA_ABC_transptr_permease_3TM"/>
</dbReference>
<keyword evidence="4 8" id="KW-0812">Transmembrane</keyword>
<proteinExistence type="inferred from homology"/>
<feature type="domain" description="ABC transmembrane type-1" evidence="9">
    <location>
        <begin position="19"/>
        <end position="210"/>
    </location>
</feature>
<protein>
    <submittedName>
        <fullName evidence="10">Amino acid ABC transporter permease</fullName>
    </submittedName>
</protein>
<evidence type="ECO:0000256" key="1">
    <source>
        <dbReference type="ARBA" id="ARBA00004651"/>
    </source>
</evidence>
<feature type="transmembrane region" description="Helical" evidence="8">
    <location>
        <begin position="23"/>
        <end position="45"/>
    </location>
</feature>
<evidence type="ECO:0000256" key="3">
    <source>
        <dbReference type="ARBA" id="ARBA00022475"/>
    </source>
</evidence>
<dbReference type="CDD" id="cd06261">
    <property type="entry name" value="TM_PBP2"/>
    <property type="match status" value="1"/>
</dbReference>
<keyword evidence="2 8" id="KW-0813">Transport</keyword>
<dbReference type="InterPro" id="IPR000515">
    <property type="entry name" value="MetI-like"/>
</dbReference>
<evidence type="ECO:0000259" key="9">
    <source>
        <dbReference type="PROSITE" id="PS50928"/>
    </source>
</evidence>
<evidence type="ECO:0000313" key="10">
    <source>
        <dbReference type="EMBL" id="QBR47300.1"/>
    </source>
</evidence>
<dbReference type="PROSITE" id="PS50928">
    <property type="entry name" value="ABC_TM1"/>
    <property type="match status" value="1"/>
</dbReference>
<evidence type="ECO:0000256" key="7">
    <source>
        <dbReference type="ARBA" id="ARBA00023136"/>
    </source>
</evidence>
<name>A0ABX5SMA5_9LACO</name>
<keyword evidence="5" id="KW-0029">Amino-acid transport</keyword>
<comment type="subcellular location">
    <subcellularLocation>
        <location evidence="1 8">Cell membrane</location>
        <topology evidence="1 8">Multi-pass membrane protein</topology>
    </subcellularLocation>
</comment>
<evidence type="ECO:0000256" key="5">
    <source>
        <dbReference type="ARBA" id="ARBA00022970"/>
    </source>
</evidence>
<evidence type="ECO:0000256" key="6">
    <source>
        <dbReference type="ARBA" id="ARBA00022989"/>
    </source>
</evidence>
<gene>
    <name evidence="10" type="ORF">EW139_03860</name>
</gene>
<dbReference type="RefSeq" id="WP_013102582.1">
    <property type="nucleotide sequence ID" value="NZ_CP037939.1"/>
</dbReference>
<keyword evidence="7 8" id="KW-0472">Membrane</keyword>
<accession>A0ABX5SMA5</accession>
<dbReference type="Gene3D" id="1.10.3720.10">
    <property type="entry name" value="MetI-like"/>
    <property type="match status" value="1"/>
</dbReference>
<evidence type="ECO:0000256" key="2">
    <source>
        <dbReference type="ARBA" id="ARBA00022448"/>
    </source>
</evidence>
<dbReference type="InterPro" id="IPR043429">
    <property type="entry name" value="ArtM/GltK/GlnP/TcyL/YhdX-like"/>
</dbReference>
<keyword evidence="11" id="KW-1185">Reference proteome</keyword>